<accession>A0A0V0HPA0</accession>
<reference evidence="1" key="1">
    <citation type="submission" date="2015-12" db="EMBL/GenBank/DDBJ databases">
        <title>Gene expression during late stages of embryo sac development: a critical building block for successful pollen-pistil interactions.</title>
        <authorList>
            <person name="Liu Y."/>
            <person name="Joly V."/>
            <person name="Sabar M."/>
            <person name="Matton D.P."/>
        </authorList>
    </citation>
    <scope>NUCLEOTIDE SEQUENCE</scope>
</reference>
<sequence>MVCPLGSGRMEALTRFLVAGNIQRTASEEAGRHKLAAQYIQRELREADEANLIGEEDMHVFGLRPLTDPLHLVRSRKCICSILTKIVQLVDTITKVLLLDKFSSNNFSHLCLQKSIWLSLVYVSIQKT</sequence>
<dbReference type="AlphaFoldDB" id="A0A0V0HPA0"/>
<dbReference type="PANTHER" id="PTHR47805">
    <property type="entry name" value="SAGA-ASSOCIATED FACTOR 73"/>
    <property type="match status" value="1"/>
</dbReference>
<name>A0A0V0HPA0_SOLCH</name>
<dbReference type="InterPro" id="IPR037804">
    <property type="entry name" value="SGF73"/>
</dbReference>
<protein>
    <submittedName>
        <fullName evidence="1">Putative ovule protein</fullName>
    </submittedName>
</protein>
<organism evidence="1">
    <name type="scientific">Solanum chacoense</name>
    <name type="common">Chaco potato</name>
    <dbReference type="NCBI Taxonomy" id="4108"/>
    <lineage>
        <taxon>Eukaryota</taxon>
        <taxon>Viridiplantae</taxon>
        <taxon>Streptophyta</taxon>
        <taxon>Embryophyta</taxon>
        <taxon>Tracheophyta</taxon>
        <taxon>Spermatophyta</taxon>
        <taxon>Magnoliopsida</taxon>
        <taxon>eudicotyledons</taxon>
        <taxon>Gunneridae</taxon>
        <taxon>Pentapetalae</taxon>
        <taxon>asterids</taxon>
        <taxon>lamiids</taxon>
        <taxon>Solanales</taxon>
        <taxon>Solanaceae</taxon>
        <taxon>Solanoideae</taxon>
        <taxon>Solaneae</taxon>
        <taxon>Solanum</taxon>
    </lineage>
</organism>
<dbReference type="EMBL" id="GEDG01017737">
    <property type="protein sequence ID" value="JAP21398.1"/>
    <property type="molecule type" value="Transcribed_RNA"/>
</dbReference>
<dbReference type="PANTHER" id="PTHR47805:SF1">
    <property type="entry name" value="SAGA-ASSOCIATED FACTOR 73"/>
    <property type="match status" value="1"/>
</dbReference>
<dbReference type="GO" id="GO:0000124">
    <property type="term" value="C:SAGA complex"/>
    <property type="evidence" value="ECO:0007669"/>
    <property type="project" value="InterPro"/>
</dbReference>
<proteinExistence type="predicted"/>
<evidence type="ECO:0000313" key="1">
    <source>
        <dbReference type="EMBL" id="JAP21398.1"/>
    </source>
</evidence>